<dbReference type="PANTHER" id="PTHR43808">
    <property type="entry name" value="ACETYLORNITHINE DEACETYLASE"/>
    <property type="match status" value="1"/>
</dbReference>
<gene>
    <name evidence="9" type="ORF">H9L42_11510</name>
</gene>
<comment type="caution">
    <text evidence="9">The sequence shown here is derived from an EMBL/GenBank/DDBJ whole genome shotgun (WGS) entry which is preliminary data.</text>
</comment>
<evidence type="ECO:0000313" key="9">
    <source>
        <dbReference type="EMBL" id="MBC6680446.1"/>
    </source>
</evidence>
<dbReference type="GO" id="GO:0006526">
    <property type="term" value="P:L-arginine biosynthetic process"/>
    <property type="evidence" value="ECO:0007669"/>
    <property type="project" value="TreeGrafter"/>
</dbReference>
<sequence length="481" mass="53221">MKKEWEKQIDSLLEAYHPEMIEKLRELIRIKSVYGPAEENAPFGVGPRQAFDFAMRLGEEKEFECVNFDYRAGEINFGQGEEAAGVISHMDVVPEGDGWTHDPYGGEIEDGVIYGRGAVDDKGCFIAAFYACLALKESGVPLKRQIKHIIGTNEELGDFPCICYYKDHVEKMPVCGIVPDARFPAVFAEKGFLNFSFVKNLSVEETDSRLPVLTHFTGGEALNVVMPKAEAVFEGSAEQLGKIRRAAESLLENSGFSLSETGNRLTLTIEGKSAHASSPEIGVNAGALMLQVLRDIDFYPESLCRSLHRLAEQIAFDTDGSGLGISFEDASGALTNNLGIIRLDENSFSAGMNIRYPVSQQVEELEKKLGKAAEDAGCECQILMRNPHFYVDPDGSLIKRLVKIYQEMTGDAESKPIAHGSGSYARILENFIPYGPSIPGEELCFHKQDEHISCERLLMLSRIYARALYVMATEDLVEESK</sequence>
<dbReference type="NCBIfam" id="TIGR01887">
    <property type="entry name" value="dipeptidaselike"/>
    <property type="match status" value="1"/>
</dbReference>
<dbReference type="EMBL" id="JACRYT010000013">
    <property type="protein sequence ID" value="MBC6680446.1"/>
    <property type="molecule type" value="Genomic_DNA"/>
</dbReference>
<dbReference type="InterPro" id="IPR036264">
    <property type="entry name" value="Bact_exopeptidase_dim_dom"/>
</dbReference>
<keyword evidence="7 9" id="KW-0224">Dipeptidase</keyword>
<dbReference type="InterPro" id="IPR010964">
    <property type="entry name" value="M20A_pepV-rel"/>
</dbReference>
<dbReference type="GO" id="GO:0016805">
    <property type="term" value="F:dipeptidase activity"/>
    <property type="evidence" value="ECO:0007669"/>
    <property type="project" value="UniProtKB-KW"/>
</dbReference>
<dbReference type="EC" id="3.4.13.-" evidence="9"/>
<dbReference type="Proteomes" id="UP000602647">
    <property type="component" value="Unassembled WGS sequence"/>
</dbReference>
<dbReference type="PANTHER" id="PTHR43808:SF31">
    <property type="entry name" value="N-ACETYL-L-CITRULLINE DEACETYLASE"/>
    <property type="match status" value="1"/>
</dbReference>
<evidence type="ECO:0000256" key="4">
    <source>
        <dbReference type="ARBA" id="ARBA00022723"/>
    </source>
</evidence>
<keyword evidence="5 9" id="KW-0378">Hydrolase</keyword>
<evidence type="ECO:0000256" key="8">
    <source>
        <dbReference type="ARBA" id="ARBA00023049"/>
    </source>
</evidence>
<dbReference type="RefSeq" id="WP_187303546.1">
    <property type="nucleotide sequence ID" value="NZ_CBCTON010000024.1"/>
</dbReference>
<keyword evidence="4" id="KW-0479">Metal-binding</keyword>
<dbReference type="Gene3D" id="3.30.70.360">
    <property type="match status" value="2"/>
</dbReference>
<keyword evidence="3" id="KW-0645">Protease</keyword>
<dbReference type="Gene3D" id="3.40.630.10">
    <property type="entry name" value="Zn peptidases"/>
    <property type="match status" value="1"/>
</dbReference>
<evidence type="ECO:0000256" key="3">
    <source>
        <dbReference type="ARBA" id="ARBA00022670"/>
    </source>
</evidence>
<comment type="cofactor">
    <cofactor evidence="1">
        <name>Zn(2+)</name>
        <dbReference type="ChEBI" id="CHEBI:29105"/>
    </cofactor>
</comment>
<evidence type="ECO:0000256" key="6">
    <source>
        <dbReference type="ARBA" id="ARBA00022833"/>
    </source>
</evidence>
<dbReference type="InterPro" id="IPR002933">
    <property type="entry name" value="Peptidase_M20"/>
</dbReference>
<protein>
    <submittedName>
        <fullName evidence="9">Sapep family Mn(2+)-dependent dipeptidase</fullName>
        <ecNumber evidence="9">3.4.13.-</ecNumber>
    </submittedName>
</protein>
<organism evidence="9 10">
    <name type="scientific">Zhenpiania hominis</name>
    <dbReference type="NCBI Taxonomy" id="2763644"/>
    <lineage>
        <taxon>Bacteria</taxon>
        <taxon>Bacillati</taxon>
        <taxon>Bacillota</taxon>
        <taxon>Clostridia</taxon>
        <taxon>Peptostreptococcales</taxon>
        <taxon>Anaerovoracaceae</taxon>
        <taxon>Zhenpiania</taxon>
    </lineage>
</organism>
<dbReference type="SUPFAM" id="SSF53187">
    <property type="entry name" value="Zn-dependent exopeptidases"/>
    <property type="match status" value="1"/>
</dbReference>
<dbReference type="GO" id="GO:0008777">
    <property type="term" value="F:acetylornithine deacetylase activity"/>
    <property type="evidence" value="ECO:0007669"/>
    <property type="project" value="TreeGrafter"/>
</dbReference>
<dbReference type="Pfam" id="PF01546">
    <property type="entry name" value="Peptidase_M20"/>
    <property type="match status" value="1"/>
</dbReference>
<accession>A0A923NJW1</accession>
<evidence type="ECO:0000313" key="10">
    <source>
        <dbReference type="Proteomes" id="UP000602647"/>
    </source>
</evidence>
<dbReference type="AlphaFoldDB" id="A0A923NJW1"/>
<evidence type="ECO:0000256" key="5">
    <source>
        <dbReference type="ARBA" id="ARBA00022801"/>
    </source>
</evidence>
<dbReference type="GO" id="GO:0006508">
    <property type="term" value="P:proteolysis"/>
    <property type="evidence" value="ECO:0007669"/>
    <property type="project" value="UniProtKB-KW"/>
</dbReference>
<comment type="similarity">
    <text evidence="2">Belongs to the peptidase M20A family.</text>
</comment>
<dbReference type="SUPFAM" id="SSF55031">
    <property type="entry name" value="Bacterial exopeptidase dimerisation domain"/>
    <property type="match status" value="1"/>
</dbReference>
<keyword evidence="8" id="KW-0482">Metalloprotease</keyword>
<evidence type="ECO:0000256" key="1">
    <source>
        <dbReference type="ARBA" id="ARBA00001947"/>
    </source>
</evidence>
<keyword evidence="10" id="KW-1185">Reference proteome</keyword>
<reference evidence="9" key="1">
    <citation type="submission" date="2020-08" db="EMBL/GenBank/DDBJ databases">
        <title>Genome public.</title>
        <authorList>
            <person name="Liu C."/>
            <person name="Sun Q."/>
        </authorList>
    </citation>
    <scope>NUCLEOTIDE SEQUENCE</scope>
    <source>
        <strain evidence="9">BX12</strain>
    </source>
</reference>
<dbReference type="GO" id="GO:0008270">
    <property type="term" value="F:zinc ion binding"/>
    <property type="evidence" value="ECO:0007669"/>
    <property type="project" value="InterPro"/>
</dbReference>
<dbReference type="InterPro" id="IPR050072">
    <property type="entry name" value="Peptidase_M20A"/>
</dbReference>
<keyword evidence="6" id="KW-0862">Zinc</keyword>
<evidence type="ECO:0000256" key="2">
    <source>
        <dbReference type="ARBA" id="ARBA00006247"/>
    </source>
</evidence>
<proteinExistence type="inferred from homology"/>
<evidence type="ECO:0000256" key="7">
    <source>
        <dbReference type="ARBA" id="ARBA00022997"/>
    </source>
</evidence>
<dbReference type="GO" id="GO:0008237">
    <property type="term" value="F:metallopeptidase activity"/>
    <property type="evidence" value="ECO:0007669"/>
    <property type="project" value="UniProtKB-KW"/>
</dbReference>
<name>A0A923NJW1_9FIRM</name>